<dbReference type="SUPFAM" id="SSF54523">
    <property type="entry name" value="Pili subunits"/>
    <property type="match status" value="1"/>
</dbReference>
<comment type="caution">
    <text evidence="2">The sequence shown here is derived from an EMBL/GenBank/DDBJ whole genome shotgun (WGS) entry which is preliminary data.</text>
</comment>
<dbReference type="Gene3D" id="3.30.700.10">
    <property type="entry name" value="Glycoprotein, Type 4 Pilin"/>
    <property type="match status" value="1"/>
</dbReference>
<dbReference type="NCBIfam" id="TIGR02532">
    <property type="entry name" value="IV_pilin_GFxxxE"/>
    <property type="match status" value="1"/>
</dbReference>
<evidence type="ECO:0000256" key="1">
    <source>
        <dbReference type="SAM" id="Phobius"/>
    </source>
</evidence>
<dbReference type="EMBL" id="MHOT01000023">
    <property type="protein sequence ID" value="OGZ68366.1"/>
    <property type="molecule type" value="Genomic_DNA"/>
</dbReference>
<feature type="transmembrane region" description="Helical" evidence="1">
    <location>
        <begin position="29"/>
        <end position="51"/>
    </location>
</feature>
<keyword evidence="1" id="KW-0812">Transmembrane</keyword>
<dbReference type="Proteomes" id="UP000178820">
    <property type="component" value="Unassembled WGS sequence"/>
</dbReference>
<keyword evidence="1" id="KW-0472">Membrane</keyword>
<evidence type="ECO:0000313" key="2">
    <source>
        <dbReference type="EMBL" id="OGZ68366.1"/>
    </source>
</evidence>
<accession>A0A1G2I0N5</accession>
<organism evidence="2 3">
    <name type="scientific">Candidatus Staskawiczbacteria bacterium RIFCSPHIGHO2_02_FULL_42_22</name>
    <dbReference type="NCBI Taxonomy" id="1802207"/>
    <lineage>
        <taxon>Bacteria</taxon>
        <taxon>Candidatus Staskawicziibacteriota</taxon>
    </lineage>
</organism>
<dbReference type="InterPro" id="IPR045584">
    <property type="entry name" value="Pilin-like"/>
</dbReference>
<evidence type="ECO:0008006" key="4">
    <source>
        <dbReference type="Google" id="ProtNLM"/>
    </source>
</evidence>
<keyword evidence="1" id="KW-1133">Transmembrane helix</keyword>
<reference evidence="2 3" key="1">
    <citation type="journal article" date="2016" name="Nat. Commun.">
        <title>Thousands of microbial genomes shed light on interconnected biogeochemical processes in an aquifer system.</title>
        <authorList>
            <person name="Anantharaman K."/>
            <person name="Brown C.T."/>
            <person name="Hug L.A."/>
            <person name="Sharon I."/>
            <person name="Castelle C.J."/>
            <person name="Probst A.J."/>
            <person name="Thomas B.C."/>
            <person name="Singh A."/>
            <person name="Wilkins M.J."/>
            <person name="Karaoz U."/>
            <person name="Brodie E.L."/>
            <person name="Williams K.H."/>
            <person name="Hubbard S.S."/>
            <person name="Banfield J.F."/>
        </authorList>
    </citation>
    <scope>NUCLEOTIDE SEQUENCE [LARGE SCALE GENOMIC DNA]</scope>
</reference>
<protein>
    <recommendedName>
        <fullName evidence="4">Prepilin-type N-terminal cleavage/methylation domain-containing protein</fullName>
    </recommendedName>
</protein>
<sequence>MIKNSKAPAGSPCGSSKIKNSSNGAGYTIIELLVVIGIISLLTSIVISGFYEFKVQSSLSRVAYTFGQNMRRAQEMSLSSGTYKDSEGALHPVDGYGVYVDTLDNKKYVIYADALSDDDDDGGPGGGQYSFNPGLDYVVETINFSISEPGIIIKQINYVPSTNVSINFSPPNPITTITPFPTQNAAEVVFAVESDLTKTKTVSINTAGLVEVR</sequence>
<gene>
    <name evidence="2" type="ORF">A3D44_01715</name>
</gene>
<dbReference type="STRING" id="1802207.A3D44_01715"/>
<dbReference type="InterPro" id="IPR012902">
    <property type="entry name" value="N_methyl_site"/>
</dbReference>
<evidence type="ECO:0000313" key="3">
    <source>
        <dbReference type="Proteomes" id="UP000178820"/>
    </source>
</evidence>
<proteinExistence type="predicted"/>
<name>A0A1G2I0N5_9BACT</name>
<dbReference type="AlphaFoldDB" id="A0A1G2I0N5"/>